<organism evidence="3 4">
    <name type="scientific">Pyxidicoccus parkwayensis</name>
    <dbReference type="NCBI Taxonomy" id="2813578"/>
    <lineage>
        <taxon>Bacteria</taxon>
        <taxon>Pseudomonadati</taxon>
        <taxon>Myxococcota</taxon>
        <taxon>Myxococcia</taxon>
        <taxon>Myxococcales</taxon>
        <taxon>Cystobacterineae</taxon>
        <taxon>Myxococcaceae</taxon>
        <taxon>Pyxidicoccus</taxon>
    </lineage>
</organism>
<feature type="domain" description="Inositolphosphotransferase Aur1/Ipt1" evidence="2">
    <location>
        <begin position="63"/>
        <end position="201"/>
    </location>
</feature>
<dbReference type="Proteomes" id="UP000662747">
    <property type="component" value="Chromosome"/>
</dbReference>
<sequence length="529" mass="58967">MSERPRLFGVPRRDELLLTGSLALGFAFFFLAVYGGASWVTGFYSGGLRVDLPFERHIPFIPAWAAVYVSMDVLLLLSLFVFRTWKDMVPFALALCAETVVGAVVFVLLPVEVAWPARVVHDGWAGIFFVADTMNLERNYLPSLHVAFACTAALAYAERSGWLARVLFGLWAAAIAASTLFIHEHHLVDVVAGALLAWGMWRFIAPRARGEDFLAALRVEAFCARELYRFSRRHLRYALIALALYRYSLGRWWRAARVARVGFCFLQLVDDVLDGDRPVDGEPLDWVDALLTELEPGRGQGIGTEAMPGQMRATASEMAREQATDIAATLGRVLLDSLESPEARANVFALMRTMRRDRERVREQRWLSAEQLIAQHRDTFRLSVDLMLHVAGADVRASDVPALIDAFGWCSSLRDLREDLEAGLYNVPAEVAEEVRAEGANPADCDALLASTTGRAWVVAEYARARVLLDRSAEDLATLEGRTGVPLLRLFHRSIESFRARRLPRRLPFLREPASVKPWPSGAASSGPR</sequence>
<reference evidence="3 4" key="1">
    <citation type="submission" date="2021-02" db="EMBL/GenBank/DDBJ databases">
        <title>De Novo genome assembly of isolated myxobacteria.</title>
        <authorList>
            <person name="Stevens D.C."/>
        </authorList>
    </citation>
    <scope>NUCLEOTIDE SEQUENCE [LARGE SCALE GENOMIC DNA]</scope>
    <source>
        <strain evidence="4">SCPEA02</strain>
    </source>
</reference>
<dbReference type="CDD" id="cd03386">
    <property type="entry name" value="PAP2_Aur1_like"/>
    <property type="match status" value="1"/>
</dbReference>
<dbReference type="Pfam" id="PF14378">
    <property type="entry name" value="PAP2_3"/>
    <property type="match status" value="1"/>
</dbReference>
<protein>
    <submittedName>
        <fullName evidence="3">Phosphatase PAP2 family protein</fullName>
    </submittedName>
</protein>
<accession>A0ABX7P6C7</accession>
<proteinExistence type="predicted"/>
<evidence type="ECO:0000313" key="4">
    <source>
        <dbReference type="Proteomes" id="UP000662747"/>
    </source>
</evidence>
<evidence type="ECO:0000256" key="1">
    <source>
        <dbReference type="SAM" id="Phobius"/>
    </source>
</evidence>
<dbReference type="InterPro" id="IPR036938">
    <property type="entry name" value="PAP2/HPO_sf"/>
</dbReference>
<dbReference type="InterPro" id="IPR026841">
    <property type="entry name" value="Aur1/Ipt1"/>
</dbReference>
<keyword evidence="1" id="KW-0472">Membrane</keyword>
<keyword evidence="1" id="KW-0812">Transmembrane</keyword>
<dbReference type="Gene3D" id="1.20.144.10">
    <property type="entry name" value="Phosphatidic acid phosphatase type 2/haloperoxidase"/>
    <property type="match status" value="1"/>
</dbReference>
<evidence type="ECO:0000313" key="3">
    <source>
        <dbReference type="EMBL" id="QSQ26016.1"/>
    </source>
</evidence>
<dbReference type="RefSeq" id="WP_206727566.1">
    <property type="nucleotide sequence ID" value="NZ_CP071090.1"/>
</dbReference>
<feature type="transmembrane region" description="Helical" evidence="1">
    <location>
        <begin position="16"/>
        <end position="40"/>
    </location>
</feature>
<keyword evidence="4" id="KW-1185">Reference proteome</keyword>
<feature type="transmembrane region" description="Helical" evidence="1">
    <location>
        <begin position="89"/>
        <end position="109"/>
    </location>
</feature>
<keyword evidence="1" id="KW-1133">Transmembrane helix</keyword>
<dbReference type="EMBL" id="CP071090">
    <property type="protein sequence ID" value="QSQ26016.1"/>
    <property type="molecule type" value="Genomic_DNA"/>
</dbReference>
<gene>
    <name evidence="3" type="ORF">JY651_14280</name>
</gene>
<name>A0ABX7P6C7_9BACT</name>
<dbReference type="SUPFAM" id="SSF48317">
    <property type="entry name" value="Acid phosphatase/Vanadium-dependent haloperoxidase"/>
    <property type="match status" value="1"/>
</dbReference>
<feature type="transmembrane region" description="Helical" evidence="1">
    <location>
        <begin position="60"/>
        <end position="82"/>
    </location>
</feature>
<evidence type="ECO:0000259" key="2">
    <source>
        <dbReference type="Pfam" id="PF14378"/>
    </source>
</evidence>